<dbReference type="Proteomes" id="UP001596391">
    <property type="component" value="Unassembled WGS sequence"/>
</dbReference>
<comment type="catalytic activity">
    <reaction evidence="1">
        <text>ATP + protein L-histidine = ADP + protein N-phospho-L-histidine.</text>
        <dbReference type="EC" id="2.7.13.3"/>
    </reaction>
</comment>
<comment type="caution">
    <text evidence="4">The sequence shown here is derived from an EMBL/GenBank/DDBJ whole genome shotgun (WGS) entry which is preliminary data.</text>
</comment>
<protein>
    <recommendedName>
        <fullName evidence="2">histidine kinase</fullName>
        <ecNumber evidence="2">2.7.13.3</ecNumber>
    </recommendedName>
</protein>
<gene>
    <name evidence="4" type="ORF">ACFQBQ_16540</name>
</gene>
<keyword evidence="4" id="KW-0418">Kinase</keyword>
<dbReference type="GO" id="GO:0016301">
    <property type="term" value="F:kinase activity"/>
    <property type="evidence" value="ECO:0007669"/>
    <property type="project" value="UniProtKB-KW"/>
</dbReference>
<name>A0ABW1ZFE2_9BACT</name>
<accession>A0ABW1ZFE2</accession>
<dbReference type="RefSeq" id="WP_263370932.1">
    <property type="nucleotide sequence ID" value="NZ_JAGSYD010000002.1"/>
</dbReference>
<proteinExistence type="predicted"/>
<dbReference type="EMBL" id="JBHSWI010000001">
    <property type="protein sequence ID" value="MFC6647150.1"/>
    <property type="molecule type" value="Genomic_DNA"/>
</dbReference>
<evidence type="ECO:0000256" key="1">
    <source>
        <dbReference type="ARBA" id="ARBA00000085"/>
    </source>
</evidence>
<organism evidence="4 5">
    <name type="scientific">Granulicella cerasi</name>
    <dbReference type="NCBI Taxonomy" id="741063"/>
    <lineage>
        <taxon>Bacteria</taxon>
        <taxon>Pseudomonadati</taxon>
        <taxon>Acidobacteriota</taxon>
        <taxon>Terriglobia</taxon>
        <taxon>Terriglobales</taxon>
        <taxon>Acidobacteriaceae</taxon>
        <taxon>Granulicella</taxon>
    </lineage>
</organism>
<evidence type="ECO:0000313" key="5">
    <source>
        <dbReference type="Proteomes" id="UP001596391"/>
    </source>
</evidence>
<dbReference type="SUPFAM" id="SSF47384">
    <property type="entry name" value="Homodimeric domain of signal transducing histidine kinase"/>
    <property type="match status" value="1"/>
</dbReference>
<sequence length="105" mass="12098">MSATIAHEVNNPLEAILNLGFLLSEHPTLDDEARNYTRLLIDEVMRVSEITKQTLSYYRDTSHEERVDLGEALDGVLRLHRPLIRQRAVEVTTEYWGSASFGRER</sequence>
<keyword evidence="4" id="KW-0808">Transferase</keyword>
<evidence type="ECO:0000259" key="3">
    <source>
        <dbReference type="Pfam" id="PF00512"/>
    </source>
</evidence>
<dbReference type="InterPro" id="IPR003661">
    <property type="entry name" value="HisK_dim/P_dom"/>
</dbReference>
<reference evidence="5" key="1">
    <citation type="journal article" date="2019" name="Int. J. Syst. Evol. Microbiol.">
        <title>The Global Catalogue of Microorganisms (GCM) 10K type strain sequencing project: providing services to taxonomists for standard genome sequencing and annotation.</title>
        <authorList>
            <consortium name="The Broad Institute Genomics Platform"/>
            <consortium name="The Broad Institute Genome Sequencing Center for Infectious Disease"/>
            <person name="Wu L."/>
            <person name="Ma J."/>
        </authorList>
    </citation>
    <scope>NUCLEOTIDE SEQUENCE [LARGE SCALE GENOMIC DNA]</scope>
    <source>
        <strain evidence="5">CGMCC 1.16026</strain>
    </source>
</reference>
<keyword evidence="5" id="KW-1185">Reference proteome</keyword>
<dbReference type="CDD" id="cd00082">
    <property type="entry name" value="HisKA"/>
    <property type="match status" value="1"/>
</dbReference>
<dbReference type="Pfam" id="PF00512">
    <property type="entry name" value="HisKA"/>
    <property type="match status" value="1"/>
</dbReference>
<evidence type="ECO:0000313" key="4">
    <source>
        <dbReference type="EMBL" id="MFC6647150.1"/>
    </source>
</evidence>
<dbReference type="EC" id="2.7.13.3" evidence="2"/>
<evidence type="ECO:0000256" key="2">
    <source>
        <dbReference type="ARBA" id="ARBA00012438"/>
    </source>
</evidence>
<feature type="domain" description="Signal transduction histidine kinase dimerisation/phosphoacceptor" evidence="3">
    <location>
        <begin position="2"/>
        <end position="59"/>
    </location>
</feature>
<dbReference type="InterPro" id="IPR036097">
    <property type="entry name" value="HisK_dim/P_sf"/>
</dbReference>
<dbReference type="Gene3D" id="1.10.287.130">
    <property type="match status" value="1"/>
</dbReference>